<dbReference type="InterPro" id="IPR027417">
    <property type="entry name" value="P-loop_NTPase"/>
</dbReference>
<keyword evidence="3" id="KW-1003">Cell membrane</keyword>
<evidence type="ECO:0000313" key="11">
    <source>
        <dbReference type="EMBL" id="TKS97064.1"/>
    </source>
</evidence>
<keyword evidence="8" id="KW-0472">Membrane</keyword>
<keyword evidence="5" id="KW-0547">Nucleotide-binding</keyword>
<sequence length="572" mass="60639">MAPSEAAIATPHPGADGAAPPAVLEAVGVGKRFAGVVALDDVSLTLRRGEIHALVGENGAGKSTLIKVLTGVHRPDSGELRLGGEPVSFARPHEAQQAGVSTIYQEVNLVPMMSVARNIFLGREPRNRLRLIDFPRMHREAADLLADFGVTADVRRPLNTLGVGTQQMVALARAVSVQARVVVMDEPTSALEPREVETLFRVIEDLHSRDIAILYVSHRMDELYRICERVTVLRDGRLVHTGDLAGLDRTQLVSMMLGREVSEVRRHGVTRFGGAHDAAREPVLTAEGLSRRHLLDEVSLHLRPGEVLGLGGLLGSGRTETAKALAGALPLDSGTVSVGGRELRRLSPAAAIRAGISLLSEDRKAEGIVPGLSVRENIVLAAMPRLSRSGIVSRKQQDRIVEIFMERLRIKASGPEQKVEELSGGNQQKVLLARWLCLEPKVLLLDEPTRGIDVGAKAEVQALIDELAQEGLAVLLISSDVEELVEGADRLVVLRGGAVAGELAGDLVNEADLLDALAAHTPEPSAPASEPAASGPPASGPPTSGPSAPGPSASEPRVDAPPSAPHTDKEQP</sequence>
<feature type="domain" description="ABC transporter" evidence="10">
    <location>
        <begin position="24"/>
        <end position="260"/>
    </location>
</feature>
<feature type="compositionally biased region" description="Low complexity" evidence="9">
    <location>
        <begin position="521"/>
        <end position="537"/>
    </location>
</feature>
<dbReference type="AlphaFoldDB" id="A0A4U5W6A4"/>
<dbReference type="Proteomes" id="UP000308632">
    <property type="component" value="Unassembled WGS sequence"/>
</dbReference>
<evidence type="ECO:0000256" key="7">
    <source>
        <dbReference type="ARBA" id="ARBA00022967"/>
    </source>
</evidence>
<dbReference type="Gene3D" id="3.40.50.300">
    <property type="entry name" value="P-loop containing nucleotide triphosphate hydrolases"/>
    <property type="match status" value="2"/>
</dbReference>
<dbReference type="PROSITE" id="PS00211">
    <property type="entry name" value="ABC_TRANSPORTER_1"/>
    <property type="match status" value="1"/>
</dbReference>
<dbReference type="InterPro" id="IPR003593">
    <property type="entry name" value="AAA+_ATPase"/>
</dbReference>
<dbReference type="SMART" id="SM00382">
    <property type="entry name" value="AAA"/>
    <property type="match status" value="2"/>
</dbReference>
<evidence type="ECO:0000256" key="4">
    <source>
        <dbReference type="ARBA" id="ARBA00022737"/>
    </source>
</evidence>
<comment type="caution">
    <text evidence="11">The sequence shown here is derived from an EMBL/GenBank/DDBJ whole genome shotgun (WGS) entry which is preliminary data.</text>
</comment>
<dbReference type="PANTHER" id="PTHR43790:SF9">
    <property type="entry name" value="GALACTOFURANOSE TRANSPORTER ATP-BINDING PROTEIN YTFR"/>
    <property type="match status" value="1"/>
</dbReference>
<dbReference type="PROSITE" id="PS50893">
    <property type="entry name" value="ABC_TRANSPORTER_2"/>
    <property type="match status" value="2"/>
</dbReference>
<gene>
    <name evidence="11" type="ORF">E4U92_33490</name>
</gene>
<dbReference type="InterPro" id="IPR050107">
    <property type="entry name" value="ABC_carbohydrate_import_ATPase"/>
</dbReference>
<keyword evidence="4" id="KW-0677">Repeat</keyword>
<evidence type="ECO:0000256" key="1">
    <source>
        <dbReference type="ARBA" id="ARBA00004202"/>
    </source>
</evidence>
<feature type="compositionally biased region" description="Low complexity" evidence="9">
    <location>
        <begin position="545"/>
        <end position="555"/>
    </location>
</feature>
<dbReference type="InterPro" id="IPR017871">
    <property type="entry name" value="ABC_transporter-like_CS"/>
</dbReference>
<keyword evidence="6 11" id="KW-0067">ATP-binding</keyword>
<evidence type="ECO:0000256" key="9">
    <source>
        <dbReference type="SAM" id="MobiDB-lite"/>
    </source>
</evidence>
<organism evidence="11 12">
    <name type="scientific">Streptomyces galbus</name>
    <dbReference type="NCBI Taxonomy" id="33898"/>
    <lineage>
        <taxon>Bacteria</taxon>
        <taxon>Bacillati</taxon>
        <taxon>Actinomycetota</taxon>
        <taxon>Actinomycetes</taxon>
        <taxon>Kitasatosporales</taxon>
        <taxon>Streptomycetaceae</taxon>
        <taxon>Streptomyces</taxon>
    </lineage>
</organism>
<evidence type="ECO:0000256" key="2">
    <source>
        <dbReference type="ARBA" id="ARBA00022448"/>
    </source>
</evidence>
<evidence type="ECO:0000259" key="10">
    <source>
        <dbReference type="PROSITE" id="PS50893"/>
    </source>
</evidence>
<dbReference type="GO" id="GO:0016887">
    <property type="term" value="F:ATP hydrolysis activity"/>
    <property type="evidence" value="ECO:0007669"/>
    <property type="project" value="InterPro"/>
</dbReference>
<dbReference type="CDD" id="cd03215">
    <property type="entry name" value="ABC_Carb_Monos_II"/>
    <property type="match status" value="1"/>
</dbReference>
<dbReference type="InterPro" id="IPR003439">
    <property type="entry name" value="ABC_transporter-like_ATP-bd"/>
</dbReference>
<proteinExistence type="predicted"/>
<dbReference type="CDD" id="cd03216">
    <property type="entry name" value="ABC_Carb_Monos_I"/>
    <property type="match status" value="1"/>
</dbReference>
<evidence type="ECO:0000256" key="5">
    <source>
        <dbReference type="ARBA" id="ARBA00022741"/>
    </source>
</evidence>
<dbReference type="Pfam" id="PF00005">
    <property type="entry name" value="ABC_tran"/>
    <property type="match status" value="2"/>
</dbReference>
<reference evidence="11 12" key="1">
    <citation type="submission" date="2019-04" db="EMBL/GenBank/DDBJ databases">
        <title>Streptomyces lasaliensis sp.nov., an Actinomycete isolated from soil which produces the polyether antibiotic lasalocid.</title>
        <authorList>
            <person name="Erwin G."/>
            <person name="Haber C."/>
        </authorList>
    </citation>
    <scope>NUCLEOTIDE SEQUENCE [LARGE SCALE GENOMIC DNA]</scope>
    <source>
        <strain evidence="11 12">DSM 40089</strain>
    </source>
</reference>
<feature type="domain" description="ABC transporter" evidence="10">
    <location>
        <begin position="264"/>
        <end position="521"/>
    </location>
</feature>
<dbReference type="SUPFAM" id="SSF52540">
    <property type="entry name" value="P-loop containing nucleoside triphosphate hydrolases"/>
    <property type="match status" value="2"/>
</dbReference>
<keyword evidence="2" id="KW-0813">Transport</keyword>
<feature type="region of interest" description="Disordered" evidence="9">
    <location>
        <begin position="521"/>
        <end position="572"/>
    </location>
</feature>
<evidence type="ECO:0000256" key="3">
    <source>
        <dbReference type="ARBA" id="ARBA00022475"/>
    </source>
</evidence>
<dbReference type="RefSeq" id="WP_137304212.1">
    <property type="nucleotide sequence ID" value="NZ_BMVD01000015.1"/>
</dbReference>
<comment type="subcellular location">
    <subcellularLocation>
        <location evidence="1">Cell membrane</location>
        <topology evidence="1">Peripheral membrane protein</topology>
    </subcellularLocation>
</comment>
<dbReference type="EMBL" id="SZPR01000036">
    <property type="protein sequence ID" value="TKS97064.1"/>
    <property type="molecule type" value="Genomic_DNA"/>
</dbReference>
<protein>
    <submittedName>
        <fullName evidence="11">ATP-binding cassette domain-containing protein</fullName>
    </submittedName>
</protein>
<evidence type="ECO:0000256" key="8">
    <source>
        <dbReference type="ARBA" id="ARBA00023136"/>
    </source>
</evidence>
<dbReference type="PANTHER" id="PTHR43790">
    <property type="entry name" value="CARBOHYDRATE TRANSPORT ATP-BINDING PROTEIN MG119-RELATED"/>
    <property type="match status" value="1"/>
</dbReference>
<evidence type="ECO:0000256" key="6">
    <source>
        <dbReference type="ARBA" id="ARBA00022840"/>
    </source>
</evidence>
<keyword evidence="7" id="KW-1278">Translocase</keyword>
<evidence type="ECO:0000313" key="12">
    <source>
        <dbReference type="Proteomes" id="UP000308632"/>
    </source>
</evidence>
<accession>A0A4U5W6A4</accession>
<dbReference type="GO" id="GO:0005886">
    <property type="term" value="C:plasma membrane"/>
    <property type="evidence" value="ECO:0007669"/>
    <property type="project" value="UniProtKB-SubCell"/>
</dbReference>
<name>A0A4U5W6A4_STRGB</name>
<dbReference type="FunFam" id="3.40.50.300:FF:000127">
    <property type="entry name" value="Ribose import ATP-binding protein RbsA"/>
    <property type="match status" value="1"/>
</dbReference>
<dbReference type="GO" id="GO:0005524">
    <property type="term" value="F:ATP binding"/>
    <property type="evidence" value="ECO:0007669"/>
    <property type="project" value="UniProtKB-KW"/>
</dbReference>